<gene>
    <name evidence="1" type="ORF">TGMAS_414480</name>
</gene>
<name>A0A086QND0_TOXGO</name>
<accession>A0A086QND0</accession>
<sequence length="154" mass="17207">MQAMQSAIPSSAKQRQGVALMGEHTICRADKWRHRKSDRLSQEEKNWGAFTSGHQREESNARLHRWTLSLLVLLLCESICAHCSKKIRQSSSSMLWNGGHSLRMNCLLSGGRSEVETERGVSPSVHRKNACVVQKVLALCVSCKDTRQSLFSAA</sequence>
<organism evidence="1 2">
    <name type="scientific">Toxoplasma gondii MAS</name>
    <dbReference type="NCBI Taxonomy" id="943118"/>
    <lineage>
        <taxon>Eukaryota</taxon>
        <taxon>Sar</taxon>
        <taxon>Alveolata</taxon>
        <taxon>Apicomplexa</taxon>
        <taxon>Conoidasida</taxon>
        <taxon>Coccidia</taxon>
        <taxon>Eucoccidiorida</taxon>
        <taxon>Eimeriorina</taxon>
        <taxon>Sarcocystidae</taxon>
        <taxon>Toxoplasma</taxon>
    </lineage>
</organism>
<protein>
    <submittedName>
        <fullName evidence="1">Uncharacterized protein</fullName>
    </submittedName>
</protein>
<evidence type="ECO:0000313" key="1">
    <source>
        <dbReference type="EMBL" id="KFH14112.1"/>
    </source>
</evidence>
<dbReference type="EMBL" id="AEXC02001289">
    <property type="protein sequence ID" value="KFH14112.1"/>
    <property type="molecule type" value="Genomic_DNA"/>
</dbReference>
<dbReference type="AlphaFoldDB" id="A0A086QND0"/>
<dbReference type="VEuPathDB" id="ToxoDB:TGMAS_414480"/>
<evidence type="ECO:0000313" key="2">
    <source>
        <dbReference type="Proteomes" id="UP000028821"/>
    </source>
</evidence>
<dbReference type="Proteomes" id="UP000028821">
    <property type="component" value="Unassembled WGS sequence"/>
</dbReference>
<reference evidence="1 2" key="1">
    <citation type="submission" date="2014-04" db="EMBL/GenBank/DDBJ databases">
        <authorList>
            <person name="Sibley D."/>
            <person name="Venepally P."/>
            <person name="Karamycheva S."/>
            <person name="Hadjithomas M."/>
            <person name="Khan A."/>
            <person name="Brunk B."/>
            <person name="Roos D."/>
            <person name="Caler E."/>
            <person name="Lorenzi H."/>
        </authorList>
    </citation>
    <scope>NUCLEOTIDE SEQUENCE [LARGE SCALE GENOMIC DNA]</scope>
    <source>
        <strain evidence="1 2">MAS</strain>
    </source>
</reference>
<proteinExistence type="predicted"/>
<comment type="caution">
    <text evidence="1">The sequence shown here is derived from an EMBL/GenBank/DDBJ whole genome shotgun (WGS) entry which is preliminary data.</text>
</comment>